<dbReference type="Gene3D" id="3.40.30.10">
    <property type="entry name" value="Glutaredoxin"/>
    <property type="match status" value="1"/>
</dbReference>
<dbReference type="GO" id="GO:0016491">
    <property type="term" value="F:oxidoreductase activity"/>
    <property type="evidence" value="ECO:0007669"/>
    <property type="project" value="InterPro"/>
</dbReference>
<dbReference type="EMBL" id="CP014504">
    <property type="protein sequence ID" value="AMP99057.1"/>
    <property type="molecule type" value="Genomic_DNA"/>
</dbReference>
<dbReference type="InterPro" id="IPR050553">
    <property type="entry name" value="Thioredoxin_ResA/DsbE_sf"/>
</dbReference>
<dbReference type="Pfam" id="PF08534">
    <property type="entry name" value="Redoxin"/>
    <property type="match status" value="1"/>
</dbReference>
<feature type="chain" id="PRO_5007280416" evidence="4">
    <location>
        <begin position="22"/>
        <end position="431"/>
    </location>
</feature>
<feature type="signal peptide" evidence="4">
    <location>
        <begin position="1"/>
        <end position="21"/>
    </location>
</feature>
<evidence type="ECO:0000259" key="5">
    <source>
        <dbReference type="PROSITE" id="PS51352"/>
    </source>
</evidence>
<proteinExistence type="predicted"/>
<dbReference type="PANTHER" id="PTHR42852">
    <property type="entry name" value="THIOL:DISULFIDE INTERCHANGE PROTEIN DSBE"/>
    <property type="match status" value="1"/>
</dbReference>
<dbReference type="SUPFAM" id="SSF52833">
    <property type="entry name" value="Thioredoxin-like"/>
    <property type="match status" value="1"/>
</dbReference>
<organism evidence="6 7">
    <name type="scientific">Pedobacter cryoconitis</name>
    <dbReference type="NCBI Taxonomy" id="188932"/>
    <lineage>
        <taxon>Bacteria</taxon>
        <taxon>Pseudomonadati</taxon>
        <taxon>Bacteroidota</taxon>
        <taxon>Sphingobacteriia</taxon>
        <taxon>Sphingobacteriales</taxon>
        <taxon>Sphingobacteriaceae</taxon>
        <taxon>Pedobacter</taxon>
    </lineage>
</organism>
<reference evidence="6 7" key="1">
    <citation type="submission" date="2016-03" db="EMBL/GenBank/DDBJ databases">
        <title>Complete genome sequence of Pedobacter cryoconitis PAMC 27485.</title>
        <authorList>
            <person name="Lee J."/>
            <person name="Kim O.-S."/>
        </authorList>
    </citation>
    <scope>NUCLEOTIDE SEQUENCE [LARGE SCALE GENOMIC DNA]</scope>
    <source>
        <strain evidence="6 7">PAMC 27485</strain>
    </source>
</reference>
<protein>
    <submittedName>
        <fullName evidence="6">Redoxin domain protein</fullName>
    </submittedName>
</protein>
<gene>
    <name evidence="6" type="ORF">AY601_2156</name>
</gene>
<feature type="domain" description="Thioredoxin" evidence="5">
    <location>
        <begin position="33"/>
        <end position="172"/>
    </location>
</feature>
<evidence type="ECO:0000256" key="4">
    <source>
        <dbReference type="SAM" id="SignalP"/>
    </source>
</evidence>
<comment type="subcellular location">
    <subcellularLocation>
        <location evidence="1">Cell envelope</location>
    </subcellularLocation>
</comment>
<keyword evidence="3" id="KW-0676">Redox-active center</keyword>
<dbReference type="PANTHER" id="PTHR42852:SF13">
    <property type="entry name" value="PROTEIN DIPZ"/>
    <property type="match status" value="1"/>
</dbReference>
<keyword evidence="2" id="KW-0201">Cytochrome c-type biogenesis</keyword>
<dbReference type="GO" id="GO:0017004">
    <property type="term" value="P:cytochrome complex assembly"/>
    <property type="evidence" value="ECO:0007669"/>
    <property type="project" value="UniProtKB-KW"/>
</dbReference>
<dbReference type="PROSITE" id="PS51352">
    <property type="entry name" value="THIOREDOXIN_2"/>
    <property type="match status" value="1"/>
</dbReference>
<keyword evidence="7" id="KW-1185">Reference proteome</keyword>
<dbReference type="PATRIC" id="fig|188932.3.peg.2259"/>
<evidence type="ECO:0000256" key="2">
    <source>
        <dbReference type="ARBA" id="ARBA00022748"/>
    </source>
</evidence>
<dbReference type="InterPro" id="IPR013740">
    <property type="entry name" value="Redoxin"/>
</dbReference>
<sequence length="431" mass="49610" precursor="true">MKKTISIIAMATLCLFLSVKAQVQVTKPTYKPVKIGDRIPDVTLTNIYNYKTTQTNLSDFKAKLIILDFWATWCTSCLANFPKIEELQKKYGEEVQFIKVAYQPKALVLPFLEKFHKDKPSVIPVVTDDKILHELFPHLYIPHYVWLDQSGNVLATTNGDQLTVANIDRFLSNDSIGNMRTKIDLDDSKPLFLTNELLKNNELKHYSIFLKGPYDGLGSGVSLLKNEAGVQKGLAMTNISLYDMYSYIMYTKFDQMGQRYSESRNIILLKDTALFMDSGYADHNKVERYTYGCNVPELKKSPLYEYVLEDLNRYTDYIGSIEKTKVKCLLLRRRGRVDKMKTKGGASQNTLFLNTDSKIINYPFKYFFVSLMGLPFIKVPLLDETGYTFNVDISLSEKTSLPTLREELKIYNLELVEAVRELDMFVLRDKK</sequence>
<dbReference type="RefSeq" id="WP_068400437.1">
    <property type="nucleotide sequence ID" value="NZ_CP014504.1"/>
</dbReference>
<evidence type="ECO:0000313" key="6">
    <source>
        <dbReference type="EMBL" id="AMP99057.1"/>
    </source>
</evidence>
<dbReference type="Proteomes" id="UP000071561">
    <property type="component" value="Chromosome"/>
</dbReference>
<evidence type="ECO:0000313" key="7">
    <source>
        <dbReference type="Proteomes" id="UP000071561"/>
    </source>
</evidence>
<dbReference type="AlphaFoldDB" id="A0A127VCX1"/>
<keyword evidence="4" id="KW-0732">Signal</keyword>
<dbReference type="KEGG" id="pcm:AY601_2156"/>
<dbReference type="CDD" id="cd02966">
    <property type="entry name" value="TlpA_like_family"/>
    <property type="match status" value="1"/>
</dbReference>
<dbReference type="InterPro" id="IPR017937">
    <property type="entry name" value="Thioredoxin_CS"/>
</dbReference>
<dbReference type="InterPro" id="IPR013766">
    <property type="entry name" value="Thioredoxin_domain"/>
</dbReference>
<evidence type="ECO:0000256" key="3">
    <source>
        <dbReference type="ARBA" id="ARBA00023284"/>
    </source>
</evidence>
<dbReference type="PROSITE" id="PS00194">
    <property type="entry name" value="THIOREDOXIN_1"/>
    <property type="match status" value="1"/>
</dbReference>
<name>A0A127VCX1_9SPHI</name>
<accession>A0A127VCX1</accession>
<dbReference type="OrthoDB" id="1118217at2"/>
<evidence type="ECO:0000256" key="1">
    <source>
        <dbReference type="ARBA" id="ARBA00004196"/>
    </source>
</evidence>
<dbReference type="InterPro" id="IPR036249">
    <property type="entry name" value="Thioredoxin-like_sf"/>
</dbReference>
<dbReference type="GO" id="GO:0030313">
    <property type="term" value="C:cell envelope"/>
    <property type="evidence" value="ECO:0007669"/>
    <property type="project" value="UniProtKB-SubCell"/>
</dbReference>